<evidence type="ECO:0000256" key="1">
    <source>
        <dbReference type="SAM" id="MobiDB-lite"/>
    </source>
</evidence>
<keyword evidence="3" id="KW-1185">Reference proteome</keyword>
<dbReference type="EMBL" id="WEGI01000034">
    <property type="protein sequence ID" value="MQY32026.1"/>
    <property type="molecule type" value="Genomic_DNA"/>
</dbReference>
<comment type="caution">
    <text evidence="2">The sequence shown here is derived from an EMBL/GenBank/DDBJ whole genome shotgun (WGS) entry which is preliminary data.</text>
</comment>
<dbReference type="AlphaFoldDB" id="A0A7K0E1R0"/>
<feature type="region of interest" description="Disordered" evidence="1">
    <location>
        <begin position="97"/>
        <end position="121"/>
    </location>
</feature>
<feature type="compositionally biased region" description="Polar residues" evidence="1">
    <location>
        <begin position="32"/>
        <end position="44"/>
    </location>
</feature>
<evidence type="ECO:0000313" key="3">
    <source>
        <dbReference type="Proteomes" id="UP000431401"/>
    </source>
</evidence>
<reference evidence="2 3" key="1">
    <citation type="submission" date="2019-10" db="EMBL/GenBank/DDBJ databases">
        <title>Nocardia macrotermitis sp. nov. and Nocardia aurantia sp. nov., isolated from the gut of fungus growing-termite Macrotermes natalensis.</title>
        <authorList>
            <person name="Benndorf R."/>
            <person name="Schwitalla J."/>
            <person name="Martin K."/>
            <person name="De Beer W."/>
            <person name="Kaster A.-K."/>
            <person name="Vollmers J."/>
            <person name="Poulsen M."/>
            <person name="Beemelmanns C."/>
        </authorList>
    </citation>
    <scope>NUCLEOTIDE SEQUENCE [LARGE SCALE GENOMIC DNA]</scope>
    <source>
        <strain evidence="2 3">RB56</strain>
    </source>
</reference>
<feature type="region of interest" description="Disordered" evidence="1">
    <location>
        <begin position="144"/>
        <end position="163"/>
    </location>
</feature>
<organism evidence="2 3">
    <name type="scientific">Nocardia aurantia</name>
    <dbReference type="NCBI Taxonomy" id="2585199"/>
    <lineage>
        <taxon>Bacteria</taxon>
        <taxon>Bacillati</taxon>
        <taxon>Actinomycetota</taxon>
        <taxon>Actinomycetes</taxon>
        <taxon>Mycobacteriales</taxon>
        <taxon>Nocardiaceae</taxon>
        <taxon>Nocardia</taxon>
    </lineage>
</organism>
<dbReference type="Proteomes" id="UP000431401">
    <property type="component" value="Unassembled WGS sequence"/>
</dbReference>
<feature type="compositionally biased region" description="Polar residues" evidence="1">
    <location>
        <begin position="63"/>
        <end position="84"/>
    </location>
</feature>
<protein>
    <submittedName>
        <fullName evidence="2">Uncharacterized protein</fullName>
    </submittedName>
</protein>
<name>A0A7K0E1R0_9NOCA</name>
<sequence length="199" mass="19981">MPVSFSTTGMLFTAVRLSKRLRNHIRCCAGDNGTSTADPPSGNVTAAGRSRATNGTRVPASAWDSSRAASPATVDTSNSNRTGTWVSRVAPNRAATCVASSELPPNPKKSSSKPTGVSSPSTPAIVCATACSTIVAGARNIAAANDGTGNPRRSSFPEALSGNASSTITAAGTMYAGRRRATCARSASASTTTSPAGTT</sequence>
<feature type="compositionally biased region" description="Low complexity" evidence="1">
    <location>
        <begin position="100"/>
        <end position="121"/>
    </location>
</feature>
<proteinExistence type="predicted"/>
<accession>A0A7K0E1R0</accession>
<gene>
    <name evidence="2" type="ORF">NRB56_76400</name>
</gene>
<feature type="region of interest" description="Disordered" evidence="1">
    <location>
        <begin position="29"/>
        <end position="84"/>
    </location>
</feature>
<evidence type="ECO:0000313" key="2">
    <source>
        <dbReference type="EMBL" id="MQY32026.1"/>
    </source>
</evidence>